<dbReference type="SMART" id="SM00248">
    <property type="entry name" value="ANK"/>
    <property type="match status" value="4"/>
</dbReference>
<dbReference type="Gene3D" id="1.25.40.20">
    <property type="entry name" value="Ankyrin repeat-containing domain"/>
    <property type="match status" value="2"/>
</dbReference>
<feature type="repeat" description="ANK" evidence="3">
    <location>
        <begin position="195"/>
        <end position="227"/>
    </location>
</feature>
<dbReference type="Proteomes" id="UP000326877">
    <property type="component" value="Unassembled WGS sequence"/>
</dbReference>
<reference evidence="4" key="1">
    <citation type="submission" date="2019-04" db="EMBL/GenBank/DDBJ databases">
        <title>Friends and foes A comparative genomics studyof 23 Aspergillus species from section Flavi.</title>
        <authorList>
            <consortium name="DOE Joint Genome Institute"/>
            <person name="Kjaerbolling I."/>
            <person name="Vesth T."/>
            <person name="Frisvad J.C."/>
            <person name="Nybo J.L."/>
            <person name="Theobald S."/>
            <person name="Kildgaard S."/>
            <person name="Isbrandt T."/>
            <person name="Kuo A."/>
            <person name="Sato A."/>
            <person name="Lyhne E.K."/>
            <person name="Kogle M.E."/>
            <person name="Wiebenga A."/>
            <person name="Kun R.S."/>
            <person name="Lubbers R.J."/>
            <person name="Makela M.R."/>
            <person name="Barry K."/>
            <person name="Chovatia M."/>
            <person name="Clum A."/>
            <person name="Daum C."/>
            <person name="Haridas S."/>
            <person name="He G."/>
            <person name="LaButti K."/>
            <person name="Lipzen A."/>
            <person name="Mondo S."/>
            <person name="Riley R."/>
            <person name="Salamov A."/>
            <person name="Simmons B.A."/>
            <person name="Magnuson J.K."/>
            <person name="Henrissat B."/>
            <person name="Mortensen U.H."/>
            <person name="Larsen T.O."/>
            <person name="Devries R.P."/>
            <person name="Grigoriev I.V."/>
            <person name="Machida M."/>
            <person name="Baker S.E."/>
            <person name="Andersen M.R."/>
        </authorList>
    </citation>
    <scope>NUCLEOTIDE SEQUENCE [LARGE SCALE GENOMIC DNA]</scope>
    <source>
        <strain evidence="4">IBT 14317</strain>
    </source>
</reference>
<dbReference type="PROSITE" id="PS50297">
    <property type="entry name" value="ANK_REP_REGION"/>
    <property type="match status" value="1"/>
</dbReference>
<keyword evidence="1" id="KW-0677">Repeat</keyword>
<protein>
    <submittedName>
        <fullName evidence="4">Ankyrin</fullName>
    </submittedName>
</protein>
<dbReference type="EMBL" id="ML735371">
    <property type="protein sequence ID" value="KAE8384479.1"/>
    <property type="molecule type" value="Genomic_DNA"/>
</dbReference>
<evidence type="ECO:0000313" key="4">
    <source>
        <dbReference type="EMBL" id="KAE8384479.1"/>
    </source>
</evidence>
<evidence type="ECO:0000256" key="2">
    <source>
        <dbReference type="ARBA" id="ARBA00023043"/>
    </source>
</evidence>
<dbReference type="PANTHER" id="PTHR24171">
    <property type="entry name" value="ANKYRIN REPEAT DOMAIN-CONTAINING PROTEIN 39-RELATED"/>
    <property type="match status" value="1"/>
</dbReference>
<dbReference type="OrthoDB" id="341259at2759"/>
<dbReference type="Pfam" id="PF00023">
    <property type="entry name" value="Ank"/>
    <property type="match status" value="1"/>
</dbReference>
<sequence>MAPHDAFVEVFHNACFDGDLPKAQGALASGRLTVEDLDEGLNLATGEAHPDIVAALFDAGARVTADSVSFLPGKDGQQHPSVVCHYLDYGVDPNCNISNGEPLLRFMKNTACARELLSRGADPNRCGPKGVTPLASALGSACEEDTSLFELLLAHGAKLEPDLFFYAIRPRVPRGEFKTRFLLAKDLDPNTTSAEWCTPLHRAVYLAKEGIVKLLLDAGADPTARSNCRQFGDKSPSEVAEERLQHYPTLQATFQAIFELLQSYHQ</sequence>
<dbReference type="PROSITE" id="PS50088">
    <property type="entry name" value="ANK_REPEAT"/>
    <property type="match status" value="1"/>
</dbReference>
<dbReference type="InterPro" id="IPR036770">
    <property type="entry name" value="Ankyrin_rpt-contain_sf"/>
</dbReference>
<gene>
    <name evidence="4" type="ORF">BDV23DRAFT_189185</name>
</gene>
<organism evidence="4">
    <name type="scientific">Petromyces alliaceus</name>
    <name type="common">Aspergillus alliaceus</name>
    <dbReference type="NCBI Taxonomy" id="209559"/>
    <lineage>
        <taxon>Eukaryota</taxon>
        <taxon>Fungi</taxon>
        <taxon>Dikarya</taxon>
        <taxon>Ascomycota</taxon>
        <taxon>Pezizomycotina</taxon>
        <taxon>Eurotiomycetes</taxon>
        <taxon>Eurotiomycetidae</taxon>
        <taxon>Eurotiales</taxon>
        <taxon>Aspergillaceae</taxon>
        <taxon>Aspergillus</taxon>
        <taxon>Aspergillus subgen. Circumdati</taxon>
    </lineage>
</organism>
<evidence type="ECO:0000256" key="3">
    <source>
        <dbReference type="PROSITE-ProRule" id="PRU00023"/>
    </source>
</evidence>
<keyword evidence="2 3" id="KW-0040">ANK repeat</keyword>
<dbReference type="AlphaFoldDB" id="A0A5N7BRU3"/>
<accession>A0A5N7BRU3</accession>
<proteinExistence type="predicted"/>
<evidence type="ECO:0000256" key="1">
    <source>
        <dbReference type="ARBA" id="ARBA00022737"/>
    </source>
</evidence>
<name>A0A5N7BRU3_PETAA</name>
<dbReference type="SUPFAM" id="SSF48403">
    <property type="entry name" value="Ankyrin repeat"/>
    <property type="match status" value="1"/>
</dbReference>
<dbReference type="InterPro" id="IPR002110">
    <property type="entry name" value="Ankyrin_rpt"/>
</dbReference>